<dbReference type="PANTHER" id="PTHR30273">
    <property type="entry name" value="PERIPLASMIC SIGNAL SENSOR AND SIGMA FACTOR ACTIVATOR FECR-RELATED"/>
    <property type="match status" value="1"/>
</dbReference>
<dbReference type="RefSeq" id="WP_377581582.1">
    <property type="nucleotide sequence ID" value="NZ_JBHTKA010000007.1"/>
</dbReference>
<feature type="transmembrane region" description="Helical" evidence="1">
    <location>
        <begin position="80"/>
        <end position="99"/>
    </location>
</feature>
<feature type="domain" description="FecR protein" evidence="2">
    <location>
        <begin position="103"/>
        <end position="194"/>
    </location>
</feature>
<dbReference type="Pfam" id="PF16344">
    <property type="entry name" value="FecR_C"/>
    <property type="match status" value="1"/>
</dbReference>
<evidence type="ECO:0000259" key="3">
    <source>
        <dbReference type="Pfam" id="PF16344"/>
    </source>
</evidence>
<dbReference type="Gene3D" id="2.60.120.1440">
    <property type="match status" value="1"/>
</dbReference>
<evidence type="ECO:0000256" key="1">
    <source>
        <dbReference type="SAM" id="Phobius"/>
    </source>
</evidence>
<keyword evidence="1" id="KW-0472">Membrane</keyword>
<dbReference type="InterPro" id="IPR006860">
    <property type="entry name" value="FecR"/>
</dbReference>
<gene>
    <name evidence="4" type="ORF">ACFQ21_19740</name>
</gene>
<sequence>MENHNDFFKDWLEGKVSPAELKSREENGNALIREYDELITRSASLKVPDSGSKEDAWEKLSGKLTETPKPEAKVVKIGRWIPLSIAASVTLLVIAFFAFHEATVTTTMAETKVYTLPDGSEVTLNAESKIAYSRFNFSDDRTVTLEGEAFFNVTKGNTFTVKSENGNVTVLGTSFNVNTRPAEFEVSCFTGKVKVTHDKHEVMLTKGLFTKLDKDKLIAAEPFDDKKTTWRQGDFYFEGRPLNIVIDELERQFNVEIILQGDGTRLYTGYFSNKNLDEALEMVFKPMSLNYTHETANKITVK</sequence>
<comment type="caution">
    <text evidence="4">The sequence shown here is derived from an EMBL/GenBank/DDBJ whole genome shotgun (WGS) entry which is preliminary data.</text>
</comment>
<dbReference type="InterPro" id="IPR032508">
    <property type="entry name" value="FecR_C"/>
</dbReference>
<keyword evidence="5" id="KW-1185">Reference proteome</keyword>
<dbReference type="EMBL" id="JBHTKA010000007">
    <property type="protein sequence ID" value="MFD1001572.1"/>
    <property type="molecule type" value="Genomic_DNA"/>
</dbReference>
<dbReference type="PANTHER" id="PTHR30273:SF2">
    <property type="entry name" value="PROTEIN FECR"/>
    <property type="match status" value="1"/>
</dbReference>
<keyword evidence="1" id="KW-0812">Transmembrane</keyword>
<reference evidence="5" key="1">
    <citation type="journal article" date="2019" name="Int. J. Syst. Evol. Microbiol.">
        <title>The Global Catalogue of Microorganisms (GCM) 10K type strain sequencing project: providing services to taxonomists for standard genome sequencing and annotation.</title>
        <authorList>
            <consortium name="The Broad Institute Genomics Platform"/>
            <consortium name="The Broad Institute Genome Sequencing Center for Infectious Disease"/>
            <person name="Wu L."/>
            <person name="Ma J."/>
        </authorList>
    </citation>
    <scope>NUCLEOTIDE SEQUENCE [LARGE SCALE GENOMIC DNA]</scope>
    <source>
        <strain evidence="5">CCUG 58938</strain>
    </source>
</reference>
<dbReference type="Proteomes" id="UP001597112">
    <property type="component" value="Unassembled WGS sequence"/>
</dbReference>
<proteinExistence type="predicted"/>
<name>A0ABW3K617_9BACT</name>
<dbReference type="Gene3D" id="3.55.50.30">
    <property type="match status" value="1"/>
</dbReference>
<evidence type="ECO:0000313" key="5">
    <source>
        <dbReference type="Proteomes" id="UP001597112"/>
    </source>
</evidence>
<feature type="domain" description="Protein FecR C-terminal" evidence="3">
    <location>
        <begin position="234"/>
        <end position="301"/>
    </location>
</feature>
<protein>
    <submittedName>
        <fullName evidence="4">FecR family protein</fullName>
    </submittedName>
</protein>
<evidence type="ECO:0000313" key="4">
    <source>
        <dbReference type="EMBL" id="MFD1001572.1"/>
    </source>
</evidence>
<keyword evidence="1" id="KW-1133">Transmembrane helix</keyword>
<dbReference type="Pfam" id="PF04773">
    <property type="entry name" value="FecR"/>
    <property type="match status" value="1"/>
</dbReference>
<accession>A0ABW3K617</accession>
<organism evidence="4 5">
    <name type="scientific">Ohtaekwangia kribbensis</name>
    <dbReference type="NCBI Taxonomy" id="688913"/>
    <lineage>
        <taxon>Bacteria</taxon>
        <taxon>Pseudomonadati</taxon>
        <taxon>Bacteroidota</taxon>
        <taxon>Cytophagia</taxon>
        <taxon>Cytophagales</taxon>
        <taxon>Fulvivirgaceae</taxon>
        <taxon>Ohtaekwangia</taxon>
    </lineage>
</organism>
<dbReference type="InterPro" id="IPR012373">
    <property type="entry name" value="Ferrdict_sens_TM"/>
</dbReference>
<evidence type="ECO:0000259" key="2">
    <source>
        <dbReference type="Pfam" id="PF04773"/>
    </source>
</evidence>